<evidence type="ECO:0000256" key="2">
    <source>
        <dbReference type="ARBA" id="ARBA00022692"/>
    </source>
</evidence>
<keyword evidence="2 6" id="KW-0812">Transmembrane</keyword>
<feature type="transmembrane region" description="Helical" evidence="6">
    <location>
        <begin position="584"/>
        <end position="603"/>
    </location>
</feature>
<dbReference type="InterPro" id="IPR000425">
    <property type="entry name" value="MIP"/>
</dbReference>
<keyword evidence="3 6" id="KW-1133">Transmembrane helix</keyword>
<organism evidence="7">
    <name type="scientific">Sesamum angustifolium</name>
    <dbReference type="NCBI Taxonomy" id="2727405"/>
    <lineage>
        <taxon>Eukaryota</taxon>
        <taxon>Viridiplantae</taxon>
        <taxon>Streptophyta</taxon>
        <taxon>Embryophyta</taxon>
        <taxon>Tracheophyta</taxon>
        <taxon>Spermatophyta</taxon>
        <taxon>Magnoliopsida</taxon>
        <taxon>eudicotyledons</taxon>
        <taxon>Gunneridae</taxon>
        <taxon>Pentapetalae</taxon>
        <taxon>asterids</taxon>
        <taxon>lamiids</taxon>
        <taxon>Lamiales</taxon>
        <taxon>Pedaliaceae</taxon>
        <taxon>Sesamum</taxon>
    </lineage>
</organism>
<comment type="caution">
    <text evidence="7">The sequence shown here is derived from an EMBL/GenBank/DDBJ whole genome shotgun (WGS) entry which is preliminary data.</text>
</comment>
<name>A0AAW2PTM3_9LAMI</name>
<evidence type="ECO:0000256" key="4">
    <source>
        <dbReference type="ARBA" id="ARBA00023136"/>
    </source>
</evidence>
<sequence length="749" mass="82824">MSVSLQIVRCFSAVSVSASSSYQCGAAPVRISCSVQEALPSQIKPPLPPPTTQPDKRVSNTEADSSSRSVIKFPRQRYISVSKSGLLDAIISTMFPSPQEALQFLSLSQCLDSILHAEHKTILEEMRADFDATLSTKSNRFSPDGFPSLARKDVANQESGAPLNNCKSDDKEQEDKADTEMLMSSDFTRDLKQLFDFSFKTAKRSPIKRSRVAIPGRFEHAFMKLLCNAEFEELSPRDLMLTSALNTDYLLTLPIYVDWKKASESNAIIFRRGYATERQKGLLIAEKLDYLQSKLLQNFFALIAKPLGKFGVWLNEVFKSITQKQDTEVLDYKLMLWLKELSLSLKPQSYDQISDNLKGVDILSSDRPIWEAAQKAVTRYEGILSEVGPRERLLRKFLAWIGVVPSAPEQAFDFNLDCTVPESNLRLFFLTRSCPFVYLTRSAILLDAIAASALVIYVTRVLLGYKQTRDRYQLLVNRTLHEKTVASGFGSIHFLLDASEQQQVRNHKTSLSLISVLISLYFSLGAYLILFLLALHAVQRSHFGGYQGRDSRWFADLHVDFLCIIPGCSHIRRFFCSGSAPRPPTLLITTIFVFLLLFIFGFIGDLLGGATFNPTAIAAFYAAGAGGADSLVSAALRFPAQAAGAVGGALAILEVMPMQYKHMLGGPSLKVDLHTGAIAEGVLTFIITFAVLLIVLRGPSYPLVKNWLLAMSTVTLVVAGSSYTGPSMNPANVSKTSSVVYTSAFLKVY</sequence>
<dbReference type="PANTHER" id="PTHR33645">
    <property type="entry name" value="AMINOPEPTIDASE (DUF3754)"/>
    <property type="match status" value="1"/>
</dbReference>
<dbReference type="AlphaFoldDB" id="A0AAW2PTM3"/>
<dbReference type="Gene3D" id="1.20.1080.10">
    <property type="entry name" value="Glycerol uptake facilitator protein"/>
    <property type="match status" value="1"/>
</dbReference>
<evidence type="ECO:0000256" key="3">
    <source>
        <dbReference type="ARBA" id="ARBA00022989"/>
    </source>
</evidence>
<feature type="region of interest" description="Disordered" evidence="5">
    <location>
        <begin position="41"/>
        <end position="68"/>
    </location>
</feature>
<dbReference type="GO" id="GO:0015267">
    <property type="term" value="F:channel activity"/>
    <property type="evidence" value="ECO:0007669"/>
    <property type="project" value="InterPro"/>
</dbReference>
<dbReference type="GO" id="GO:0016020">
    <property type="term" value="C:membrane"/>
    <property type="evidence" value="ECO:0007669"/>
    <property type="project" value="UniProtKB-SubCell"/>
</dbReference>
<dbReference type="PRINTS" id="PR00783">
    <property type="entry name" value="MINTRINSICP"/>
</dbReference>
<feature type="transmembrane region" description="Helical" evidence="6">
    <location>
        <begin position="511"/>
        <end position="533"/>
    </location>
</feature>
<protein>
    <submittedName>
        <fullName evidence="7">Aquaporin SIP1-1</fullName>
    </submittedName>
</protein>
<dbReference type="InterPro" id="IPR022227">
    <property type="entry name" value="DUF3754"/>
</dbReference>
<dbReference type="Pfam" id="PF12576">
    <property type="entry name" value="DUF3754"/>
    <property type="match status" value="1"/>
</dbReference>
<feature type="transmembrane region" description="Helical" evidence="6">
    <location>
        <begin position="443"/>
        <end position="463"/>
    </location>
</feature>
<proteinExistence type="predicted"/>
<gene>
    <name evidence="7" type="ORF">Sangu_0781100</name>
</gene>
<feature type="transmembrane region" description="Helical" evidence="6">
    <location>
        <begin position="707"/>
        <end position="725"/>
    </location>
</feature>
<comment type="subcellular location">
    <subcellularLocation>
        <location evidence="1">Membrane</location>
        <topology evidence="1">Multi-pass membrane protein</topology>
    </subcellularLocation>
</comment>
<keyword evidence="4 6" id="KW-0472">Membrane</keyword>
<evidence type="ECO:0000313" key="7">
    <source>
        <dbReference type="EMBL" id="KAL0359317.1"/>
    </source>
</evidence>
<feature type="compositionally biased region" description="Pro residues" evidence="5">
    <location>
        <begin position="43"/>
        <end position="52"/>
    </location>
</feature>
<dbReference type="InterPro" id="IPR023271">
    <property type="entry name" value="Aquaporin-like"/>
</dbReference>
<dbReference type="SUPFAM" id="SSF81338">
    <property type="entry name" value="Aquaporin-like"/>
    <property type="match status" value="1"/>
</dbReference>
<feature type="transmembrane region" description="Helical" evidence="6">
    <location>
        <begin position="677"/>
        <end position="695"/>
    </location>
</feature>
<evidence type="ECO:0000256" key="5">
    <source>
        <dbReference type="SAM" id="MobiDB-lite"/>
    </source>
</evidence>
<dbReference type="PANTHER" id="PTHR33645:SF2">
    <property type="entry name" value="FAMILY PROTEIN, PUTATIVE (DUF3754)-RELATED"/>
    <property type="match status" value="1"/>
</dbReference>
<evidence type="ECO:0000256" key="1">
    <source>
        <dbReference type="ARBA" id="ARBA00004141"/>
    </source>
</evidence>
<accession>A0AAW2PTM3</accession>
<reference evidence="7" key="1">
    <citation type="submission" date="2020-06" db="EMBL/GenBank/DDBJ databases">
        <authorList>
            <person name="Li T."/>
            <person name="Hu X."/>
            <person name="Zhang T."/>
            <person name="Song X."/>
            <person name="Zhang H."/>
            <person name="Dai N."/>
            <person name="Sheng W."/>
            <person name="Hou X."/>
            <person name="Wei L."/>
        </authorList>
    </citation>
    <scope>NUCLEOTIDE SEQUENCE</scope>
    <source>
        <strain evidence="7">G01</strain>
        <tissue evidence="7">Leaf</tissue>
    </source>
</reference>
<dbReference type="EMBL" id="JACGWK010000004">
    <property type="protein sequence ID" value="KAL0359317.1"/>
    <property type="molecule type" value="Genomic_DNA"/>
</dbReference>
<evidence type="ECO:0000256" key="6">
    <source>
        <dbReference type="SAM" id="Phobius"/>
    </source>
</evidence>
<reference evidence="7" key="2">
    <citation type="journal article" date="2024" name="Plant">
        <title>Genomic evolution and insights into agronomic trait innovations of Sesamum species.</title>
        <authorList>
            <person name="Miao H."/>
            <person name="Wang L."/>
            <person name="Qu L."/>
            <person name="Liu H."/>
            <person name="Sun Y."/>
            <person name="Le M."/>
            <person name="Wang Q."/>
            <person name="Wei S."/>
            <person name="Zheng Y."/>
            <person name="Lin W."/>
            <person name="Duan Y."/>
            <person name="Cao H."/>
            <person name="Xiong S."/>
            <person name="Wang X."/>
            <person name="Wei L."/>
            <person name="Li C."/>
            <person name="Ma Q."/>
            <person name="Ju M."/>
            <person name="Zhao R."/>
            <person name="Li G."/>
            <person name="Mu C."/>
            <person name="Tian Q."/>
            <person name="Mei H."/>
            <person name="Zhang T."/>
            <person name="Gao T."/>
            <person name="Zhang H."/>
        </authorList>
    </citation>
    <scope>NUCLEOTIDE SEQUENCE</scope>
    <source>
        <strain evidence="7">G01</strain>
    </source>
</reference>